<accession>A0A1W6LF38</accession>
<reference evidence="1 2" key="1">
    <citation type="submission" date="2016-04" db="EMBL/GenBank/DDBJ databases">
        <title>Complete genome sequence of natural rubber-degrading, novel Gram-negative bacterium, Rhizobacter gummiphilus strain NS21.</title>
        <authorList>
            <person name="Tabata M."/>
            <person name="Kasai D."/>
            <person name="Fukuda M."/>
        </authorList>
    </citation>
    <scope>NUCLEOTIDE SEQUENCE [LARGE SCALE GENOMIC DNA]</scope>
    <source>
        <strain evidence="1 2">NS21</strain>
    </source>
</reference>
<proteinExistence type="predicted"/>
<gene>
    <name evidence="1" type="ORF">A4W93_24570</name>
</gene>
<dbReference type="EMBL" id="CP015118">
    <property type="protein sequence ID" value="ARN22827.1"/>
    <property type="molecule type" value="Genomic_DNA"/>
</dbReference>
<dbReference type="STRING" id="946333.A4W93_24570"/>
<organism evidence="1 2">
    <name type="scientific">Piscinibacter gummiphilus</name>
    <dbReference type="NCBI Taxonomy" id="946333"/>
    <lineage>
        <taxon>Bacteria</taxon>
        <taxon>Pseudomonadati</taxon>
        <taxon>Pseudomonadota</taxon>
        <taxon>Betaproteobacteria</taxon>
        <taxon>Burkholderiales</taxon>
        <taxon>Sphaerotilaceae</taxon>
        <taxon>Piscinibacter</taxon>
    </lineage>
</organism>
<protein>
    <submittedName>
        <fullName evidence="1">Uncharacterized protein</fullName>
    </submittedName>
</protein>
<evidence type="ECO:0000313" key="1">
    <source>
        <dbReference type="EMBL" id="ARN22827.1"/>
    </source>
</evidence>
<dbReference type="RefSeq" id="WP_085753136.1">
    <property type="nucleotide sequence ID" value="NZ_BSPR01000015.1"/>
</dbReference>
<evidence type="ECO:0000313" key="2">
    <source>
        <dbReference type="Proteomes" id="UP000193427"/>
    </source>
</evidence>
<dbReference type="KEGG" id="rgu:A4W93_24570"/>
<dbReference type="Proteomes" id="UP000193427">
    <property type="component" value="Chromosome"/>
</dbReference>
<dbReference type="OrthoDB" id="7486912at2"/>
<sequence length="588" mass="62914">MAYDYSSESKRLELPNPYRLQNRLLWFCAVVLVAAGVTSLWWARGAVQAQSVRLAIAPLLTGVLLLASGLACAATAARRLRFFFGRGRPASLAPEIPAGAVGGSAAANHVKEMLRQGGLTYAEPQGAVEGLLYHWAPSLITAPEEVQSLARRHVFNLAAIGATLVSFLVSWVLFGTPATRPWIGFLYFAFGLFFLVKPALSQQRARLSTASLVGLVVAAIVGPVLVAWLAPQLPSTQGFSLNTQTFVMLGTALVASGFAMAAVLGQVDPAPQTRASVEQGRLSMNAPPATLMDELDRTLQSEWTERIPNRRYARIDPLTPATSPSGSFAGELFEETQPMPASGAEAPTLGLALSNRRHRHVLLLDLYGVVLVCVATGLALAFVHGFDALADWRTNRLSLLGSAVILGFVAAFCFQSAGRLWGRFNFESVLVWVEMAGNWQTSRVGTGNNFLSRLNTENDVVRTEGMTLRVWRARIESVVFGKDERRQVTAMFSTEPEAKALAVHLARFAREQSVLVTPGSSEDQARFATLRAGDEALGAAPPAAQLAHEQHVAAAIAGMPALHCTRCGAPAASADAKFCAKCGAALPV</sequence>
<dbReference type="AlphaFoldDB" id="A0A1W6LF38"/>
<name>A0A1W6LF38_9BURK</name>
<keyword evidence="2" id="KW-1185">Reference proteome</keyword>